<dbReference type="InterPro" id="IPR003607">
    <property type="entry name" value="HD/PDEase_dom"/>
</dbReference>
<evidence type="ECO:0000256" key="7">
    <source>
        <dbReference type="ARBA" id="ARBA00012964"/>
    </source>
</evidence>
<dbReference type="SUPFAM" id="SSF52540">
    <property type="entry name" value="P-loop containing nucleoside triphosphate hydrolases"/>
    <property type="match status" value="1"/>
</dbReference>
<evidence type="ECO:0000256" key="3">
    <source>
        <dbReference type="ARBA" id="ARBA00001941"/>
    </source>
</evidence>
<comment type="function">
    <text evidence="4">Catalyzes the dephosphorylation of the nucleoside 5'-monophosphates deoxyadenosine monophosphate (dAMP), deoxycytidine monophosphate (dCMP), deoxyguanosine monophosphate (dGMP) and deoxythymidine monophosphate (dTMP).</text>
</comment>
<accession>A0A9P4H8C4</accession>
<dbReference type="Pfam" id="PF00406">
    <property type="entry name" value="ADK"/>
    <property type="match status" value="1"/>
</dbReference>
<dbReference type="EMBL" id="ML978206">
    <property type="protein sequence ID" value="KAF2028940.1"/>
    <property type="molecule type" value="Genomic_DNA"/>
</dbReference>
<comment type="catalytic activity">
    <reaction evidence="1">
        <text>a 2'-deoxyribonucleoside 5'-phosphate + H2O = a 2'-deoxyribonucleoside + phosphate</text>
        <dbReference type="Rhea" id="RHEA:36167"/>
        <dbReference type="ChEBI" id="CHEBI:15377"/>
        <dbReference type="ChEBI" id="CHEBI:18274"/>
        <dbReference type="ChEBI" id="CHEBI:43474"/>
        <dbReference type="ChEBI" id="CHEBI:65317"/>
        <dbReference type="EC" id="3.1.3.89"/>
    </reaction>
</comment>
<evidence type="ECO:0000256" key="2">
    <source>
        <dbReference type="ARBA" id="ARBA00001936"/>
    </source>
</evidence>
<keyword evidence="11 13" id="KW-0418">Kinase</keyword>
<comment type="subunit">
    <text evidence="6">Homodimer.</text>
</comment>
<dbReference type="AlphaFoldDB" id="A0A9P4H8C4"/>
<dbReference type="SMART" id="SM00471">
    <property type="entry name" value="HDc"/>
    <property type="match status" value="1"/>
</dbReference>
<dbReference type="CDD" id="cd01428">
    <property type="entry name" value="ADK"/>
    <property type="match status" value="1"/>
</dbReference>
<organism evidence="15 16">
    <name type="scientific">Setomelanomma holmii</name>
    <dbReference type="NCBI Taxonomy" id="210430"/>
    <lineage>
        <taxon>Eukaryota</taxon>
        <taxon>Fungi</taxon>
        <taxon>Dikarya</taxon>
        <taxon>Ascomycota</taxon>
        <taxon>Pezizomycotina</taxon>
        <taxon>Dothideomycetes</taxon>
        <taxon>Pleosporomycetidae</taxon>
        <taxon>Pleosporales</taxon>
        <taxon>Pleosporineae</taxon>
        <taxon>Phaeosphaeriaceae</taxon>
        <taxon>Setomelanomma</taxon>
    </lineage>
</organism>
<evidence type="ECO:0000256" key="6">
    <source>
        <dbReference type="ARBA" id="ARBA00011738"/>
    </source>
</evidence>
<comment type="cofactor">
    <cofactor evidence="3">
        <name>Co(2+)</name>
        <dbReference type="ChEBI" id="CHEBI:48828"/>
    </cofactor>
</comment>
<dbReference type="SUPFAM" id="SSF109604">
    <property type="entry name" value="HD-domain/PDEase-like"/>
    <property type="match status" value="1"/>
</dbReference>
<evidence type="ECO:0000256" key="8">
    <source>
        <dbReference type="ARBA" id="ARBA00022679"/>
    </source>
</evidence>
<evidence type="ECO:0000313" key="16">
    <source>
        <dbReference type="Proteomes" id="UP000799777"/>
    </source>
</evidence>
<evidence type="ECO:0000256" key="13">
    <source>
        <dbReference type="RuleBase" id="RU003330"/>
    </source>
</evidence>
<comment type="cofactor">
    <cofactor evidence="2">
        <name>Mn(2+)</name>
        <dbReference type="ChEBI" id="CHEBI:29035"/>
    </cofactor>
</comment>
<dbReference type="OrthoDB" id="442176at2759"/>
<dbReference type="InterPro" id="IPR027417">
    <property type="entry name" value="P-loop_NTPase"/>
</dbReference>
<keyword evidence="12" id="KW-0378">Hydrolase</keyword>
<reference evidence="15" key="1">
    <citation type="journal article" date="2020" name="Stud. Mycol.">
        <title>101 Dothideomycetes genomes: a test case for predicting lifestyles and emergence of pathogens.</title>
        <authorList>
            <person name="Haridas S."/>
            <person name="Albert R."/>
            <person name="Binder M."/>
            <person name="Bloem J."/>
            <person name="Labutti K."/>
            <person name="Salamov A."/>
            <person name="Andreopoulos B."/>
            <person name="Baker S."/>
            <person name="Barry K."/>
            <person name="Bills G."/>
            <person name="Bluhm B."/>
            <person name="Cannon C."/>
            <person name="Castanera R."/>
            <person name="Culley D."/>
            <person name="Daum C."/>
            <person name="Ezra D."/>
            <person name="Gonzalez J."/>
            <person name="Henrissat B."/>
            <person name="Kuo A."/>
            <person name="Liang C."/>
            <person name="Lipzen A."/>
            <person name="Lutzoni F."/>
            <person name="Magnuson J."/>
            <person name="Mondo S."/>
            <person name="Nolan M."/>
            <person name="Ohm R."/>
            <person name="Pangilinan J."/>
            <person name="Park H.-J."/>
            <person name="Ramirez L."/>
            <person name="Alfaro M."/>
            <person name="Sun H."/>
            <person name="Tritt A."/>
            <person name="Yoshinaga Y."/>
            <person name="Zwiers L.-H."/>
            <person name="Turgeon B."/>
            <person name="Goodwin S."/>
            <person name="Spatafora J."/>
            <person name="Crous P."/>
            <person name="Grigoriev I."/>
        </authorList>
    </citation>
    <scope>NUCLEOTIDE SEQUENCE</scope>
    <source>
        <strain evidence="15">CBS 110217</strain>
    </source>
</reference>
<keyword evidence="9" id="KW-0479">Metal-binding</keyword>
<dbReference type="PANTHER" id="PTHR11845:SF13">
    <property type="entry name" value="5'-DEOXYNUCLEOTIDASE HDDC2"/>
    <property type="match status" value="1"/>
</dbReference>
<dbReference type="PRINTS" id="PR00094">
    <property type="entry name" value="ADENYLTKNASE"/>
</dbReference>
<gene>
    <name evidence="15" type="ORF">EK21DRAFT_113326</name>
</gene>
<comment type="caution">
    <text evidence="15">The sequence shown here is derived from an EMBL/GenBank/DDBJ whole genome shotgun (WGS) entry which is preliminary data.</text>
</comment>
<evidence type="ECO:0000256" key="12">
    <source>
        <dbReference type="ARBA" id="ARBA00022801"/>
    </source>
</evidence>
<dbReference type="GO" id="GO:0002953">
    <property type="term" value="F:5'-deoxynucleotidase activity"/>
    <property type="evidence" value="ECO:0007669"/>
    <property type="project" value="UniProtKB-EC"/>
</dbReference>
<dbReference type="Pfam" id="PF13023">
    <property type="entry name" value="HD_3"/>
    <property type="match status" value="1"/>
</dbReference>
<comment type="similarity">
    <text evidence="13">Belongs to the adenylate kinase family.</text>
</comment>
<dbReference type="GO" id="GO:0019205">
    <property type="term" value="F:nucleobase-containing compound kinase activity"/>
    <property type="evidence" value="ECO:0007669"/>
    <property type="project" value="InterPro"/>
</dbReference>
<dbReference type="PANTHER" id="PTHR11845">
    <property type="entry name" value="5'-DEOXYNUCLEOTIDASE HDDC2"/>
    <property type="match status" value="1"/>
</dbReference>
<comment type="similarity">
    <text evidence="5">Belongs to the HDDC2 family.</text>
</comment>
<name>A0A9P4H8C4_9PLEO</name>
<dbReference type="Gene3D" id="3.40.50.300">
    <property type="entry name" value="P-loop containing nucleotide triphosphate hydrolases"/>
    <property type="match status" value="1"/>
</dbReference>
<dbReference type="Gene3D" id="1.10.3210.10">
    <property type="entry name" value="Hypothetical protein af1432"/>
    <property type="match status" value="1"/>
</dbReference>
<evidence type="ECO:0000256" key="9">
    <source>
        <dbReference type="ARBA" id="ARBA00022723"/>
    </source>
</evidence>
<dbReference type="InterPro" id="IPR000850">
    <property type="entry name" value="Adenylat/UMP-CMP_kin"/>
</dbReference>
<evidence type="ECO:0000256" key="5">
    <source>
        <dbReference type="ARBA" id="ARBA00009999"/>
    </source>
</evidence>
<dbReference type="GO" id="GO:0046872">
    <property type="term" value="F:metal ion binding"/>
    <property type="evidence" value="ECO:0007669"/>
    <property type="project" value="UniProtKB-KW"/>
</dbReference>
<feature type="domain" description="HD/PDEase" evidence="14">
    <location>
        <begin position="29"/>
        <end position="148"/>
    </location>
</feature>
<dbReference type="GO" id="GO:0006139">
    <property type="term" value="P:nucleobase-containing compound metabolic process"/>
    <property type="evidence" value="ECO:0007669"/>
    <property type="project" value="InterPro"/>
</dbReference>
<sequence>MDEGYFFLEVIETLKHTQRRGWVLRNVPDPESVSDHMYRMAIMCLMVPKIDAEVRMKAVIMCLLHDMGEAIIGDITPSDGVTPESKYLQEEMAMKYLACTLHDSSTNLREMLVDVWHEYEAGQSQAAQLVKQVDKLECIQQAIVYRQKHSIPRLDEFMELQAKITLPELQPLLQVCLKRYEVVKMSQQDDMVIVFVSGGPGVGKGTQCTRLAREYGFHHVCVGDLLRDEARDQGSPYKDFIAESIQKSILLPASFTTELLRKELGRSKAQGQRRFLLDGFPRSINQLTDFESKICSKFCTLSFDCTEQDMRDRLQLRSRSSERIDDNEESVTLRLRTFNDNNAEVLKYLEGRGPLHRIPCRGSIEEVYSLTRSMMEKLTV</sequence>
<evidence type="ECO:0000256" key="1">
    <source>
        <dbReference type="ARBA" id="ARBA00001638"/>
    </source>
</evidence>
<keyword evidence="8 13" id="KW-0808">Transferase</keyword>
<dbReference type="GO" id="GO:0005524">
    <property type="term" value="F:ATP binding"/>
    <property type="evidence" value="ECO:0007669"/>
    <property type="project" value="InterPro"/>
</dbReference>
<dbReference type="PROSITE" id="PS00113">
    <property type="entry name" value="ADENYLATE_KINASE"/>
    <property type="match status" value="1"/>
</dbReference>
<evidence type="ECO:0000313" key="15">
    <source>
        <dbReference type="EMBL" id="KAF2028940.1"/>
    </source>
</evidence>
<dbReference type="Proteomes" id="UP000799777">
    <property type="component" value="Unassembled WGS sequence"/>
</dbReference>
<keyword evidence="16" id="KW-1185">Reference proteome</keyword>
<dbReference type="HAMAP" id="MF_00235">
    <property type="entry name" value="Adenylate_kinase_Adk"/>
    <property type="match status" value="1"/>
</dbReference>
<dbReference type="InterPro" id="IPR033690">
    <property type="entry name" value="Adenylat_kinase_CS"/>
</dbReference>
<keyword evidence="10" id="KW-0547">Nucleotide-binding</keyword>
<dbReference type="InterPro" id="IPR039356">
    <property type="entry name" value="YfbR/HDDC2"/>
</dbReference>
<evidence type="ECO:0000256" key="10">
    <source>
        <dbReference type="ARBA" id="ARBA00022741"/>
    </source>
</evidence>
<evidence type="ECO:0000256" key="4">
    <source>
        <dbReference type="ARBA" id="ARBA00004074"/>
    </source>
</evidence>
<evidence type="ECO:0000259" key="14">
    <source>
        <dbReference type="SMART" id="SM00471"/>
    </source>
</evidence>
<dbReference type="InterPro" id="IPR006674">
    <property type="entry name" value="HD_domain"/>
</dbReference>
<dbReference type="FunFam" id="1.10.3210.10:FF:000035">
    <property type="entry name" value="HD family hydrolase"/>
    <property type="match status" value="1"/>
</dbReference>
<dbReference type="EC" id="3.1.3.89" evidence="7"/>
<proteinExistence type="inferred from homology"/>
<dbReference type="GO" id="GO:0005737">
    <property type="term" value="C:cytoplasm"/>
    <property type="evidence" value="ECO:0007669"/>
    <property type="project" value="TreeGrafter"/>
</dbReference>
<evidence type="ECO:0000256" key="11">
    <source>
        <dbReference type="ARBA" id="ARBA00022777"/>
    </source>
</evidence>
<protein>
    <recommendedName>
        <fullName evidence="7">5'-deoxynucleotidase</fullName>
        <ecNumber evidence="7">3.1.3.89</ecNumber>
    </recommendedName>
</protein>